<evidence type="ECO:0000256" key="4">
    <source>
        <dbReference type="ARBA" id="ARBA00022692"/>
    </source>
</evidence>
<comment type="subcellular location">
    <subcellularLocation>
        <location evidence="1">Cell membrane</location>
        <topology evidence="1">Single-pass membrane protein</topology>
    </subcellularLocation>
</comment>
<dbReference type="Gene3D" id="3.30.1330.60">
    <property type="entry name" value="OmpA-like domain"/>
    <property type="match status" value="1"/>
</dbReference>
<dbReference type="Pfam" id="PF00691">
    <property type="entry name" value="OmpA"/>
    <property type="match status" value="1"/>
</dbReference>
<name>A0A512E0I7_9PROT</name>
<evidence type="ECO:0000313" key="12">
    <source>
        <dbReference type="Proteomes" id="UP000321523"/>
    </source>
</evidence>
<feature type="transmembrane region" description="Helical" evidence="9">
    <location>
        <begin position="34"/>
        <end position="53"/>
    </location>
</feature>
<evidence type="ECO:0000256" key="8">
    <source>
        <dbReference type="SAM" id="MobiDB-lite"/>
    </source>
</evidence>
<dbReference type="InterPro" id="IPR025713">
    <property type="entry name" value="MotB-like_N_dom"/>
</dbReference>
<gene>
    <name evidence="11" type="ORF">SAE02_63430</name>
</gene>
<accession>A0A512E0I7</accession>
<dbReference type="RefSeq" id="WP_044435004.1">
    <property type="nucleotide sequence ID" value="NZ_BJYZ01000037.1"/>
</dbReference>
<keyword evidence="6 7" id="KW-0472">Membrane</keyword>
<reference evidence="11 12" key="1">
    <citation type="submission" date="2019-07" db="EMBL/GenBank/DDBJ databases">
        <title>Whole genome shotgun sequence of Skermanella aerolata NBRC 106429.</title>
        <authorList>
            <person name="Hosoyama A."/>
            <person name="Uohara A."/>
            <person name="Ohji S."/>
            <person name="Ichikawa N."/>
        </authorList>
    </citation>
    <scope>NUCLEOTIDE SEQUENCE [LARGE SCALE GENOMIC DNA]</scope>
    <source>
        <strain evidence="11 12">NBRC 106429</strain>
    </source>
</reference>
<protein>
    <submittedName>
        <fullName evidence="11">Membrane protein</fullName>
    </submittedName>
</protein>
<keyword evidence="3" id="KW-1003">Cell membrane</keyword>
<feature type="region of interest" description="Disordered" evidence="8">
    <location>
        <begin position="98"/>
        <end position="135"/>
    </location>
</feature>
<dbReference type="AlphaFoldDB" id="A0A512E0I7"/>
<evidence type="ECO:0000256" key="6">
    <source>
        <dbReference type="ARBA" id="ARBA00023136"/>
    </source>
</evidence>
<dbReference type="SUPFAM" id="SSF103088">
    <property type="entry name" value="OmpA-like"/>
    <property type="match status" value="1"/>
</dbReference>
<dbReference type="EMBL" id="BJYZ01000037">
    <property type="protein sequence ID" value="GEO42195.1"/>
    <property type="molecule type" value="Genomic_DNA"/>
</dbReference>
<comment type="similarity">
    <text evidence="2">Belongs to the MotB family.</text>
</comment>
<dbReference type="InterPro" id="IPR036737">
    <property type="entry name" value="OmpA-like_sf"/>
</dbReference>
<dbReference type="NCBIfam" id="NF006548">
    <property type="entry name" value="PRK09041.1"/>
    <property type="match status" value="1"/>
</dbReference>
<dbReference type="Pfam" id="PF13677">
    <property type="entry name" value="MotB_plug"/>
    <property type="match status" value="1"/>
</dbReference>
<keyword evidence="4 9" id="KW-0812">Transmembrane</keyword>
<organism evidence="11 12">
    <name type="scientific">Skermanella aerolata</name>
    <dbReference type="NCBI Taxonomy" id="393310"/>
    <lineage>
        <taxon>Bacteria</taxon>
        <taxon>Pseudomonadati</taxon>
        <taxon>Pseudomonadota</taxon>
        <taxon>Alphaproteobacteria</taxon>
        <taxon>Rhodospirillales</taxon>
        <taxon>Azospirillaceae</taxon>
        <taxon>Skermanella</taxon>
    </lineage>
</organism>
<keyword evidence="12" id="KW-1185">Reference proteome</keyword>
<dbReference type="PANTHER" id="PTHR30329">
    <property type="entry name" value="STATOR ELEMENT OF FLAGELLAR MOTOR COMPLEX"/>
    <property type="match status" value="1"/>
</dbReference>
<evidence type="ECO:0000256" key="7">
    <source>
        <dbReference type="PROSITE-ProRule" id="PRU00473"/>
    </source>
</evidence>
<evidence type="ECO:0000256" key="3">
    <source>
        <dbReference type="ARBA" id="ARBA00022475"/>
    </source>
</evidence>
<feature type="domain" description="OmpA-like" evidence="10">
    <location>
        <begin position="187"/>
        <end position="306"/>
    </location>
</feature>
<dbReference type="Proteomes" id="UP000321523">
    <property type="component" value="Unassembled WGS sequence"/>
</dbReference>
<comment type="caution">
    <text evidence="11">The sequence shown here is derived from an EMBL/GenBank/DDBJ whole genome shotgun (WGS) entry which is preliminary data.</text>
</comment>
<evidence type="ECO:0000256" key="1">
    <source>
        <dbReference type="ARBA" id="ARBA00004162"/>
    </source>
</evidence>
<dbReference type="GO" id="GO:0005886">
    <property type="term" value="C:plasma membrane"/>
    <property type="evidence" value="ECO:0007669"/>
    <property type="project" value="UniProtKB-SubCell"/>
</dbReference>
<dbReference type="PROSITE" id="PS51123">
    <property type="entry name" value="OMPA_2"/>
    <property type="match status" value="1"/>
</dbReference>
<dbReference type="InterPro" id="IPR050330">
    <property type="entry name" value="Bact_OuterMem_StrucFunc"/>
</dbReference>
<dbReference type="OrthoDB" id="7170686at2"/>
<keyword evidence="5 9" id="KW-1133">Transmembrane helix</keyword>
<evidence type="ECO:0000256" key="9">
    <source>
        <dbReference type="SAM" id="Phobius"/>
    </source>
</evidence>
<sequence>MAPPPLPGNQQPVIIIKKRRKRPHAAHHGGAWKVAYADFVTAMMAFFLLLWLLNVTTREQRAGIADYFSPASVSRSTSGSGGVLGGLTITVPGAMISPGAPVSFAQPTPSRAGESDKEPNQTSQEQYDRAGMSTQQIEEKALREEMARREQRQFEQAEKTLRQAIQGIPELAQLSDSLMIEQTPEGLRIQILDQANYSMFPLGSSQMYAPTRQILGLVAQAVGRLPNKLSISGHTDATRFARGDVYGNWELSTDRANASRRALIAGGIADDRIETVVGRADRDHLYPDDPQSPRNRRISIVLLRDIKPPPSR</sequence>
<evidence type="ECO:0000259" key="10">
    <source>
        <dbReference type="PROSITE" id="PS51123"/>
    </source>
</evidence>
<dbReference type="PANTHER" id="PTHR30329:SF21">
    <property type="entry name" value="LIPOPROTEIN YIAD-RELATED"/>
    <property type="match status" value="1"/>
</dbReference>
<evidence type="ECO:0000313" key="11">
    <source>
        <dbReference type="EMBL" id="GEO42195.1"/>
    </source>
</evidence>
<evidence type="ECO:0000256" key="2">
    <source>
        <dbReference type="ARBA" id="ARBA00008914"/>
    </source>
</evidence>
<dbReference type="InterPro" id="IPR006665">
    <property type="entry name" value="OmpA-like"/>
</dbReference>
<dbReference type="CDD" id="cd07185">
    <property type="entry name" value="OmpA_C-like"/>
    <property type="match status" value="1"/>
</dbReference>
<evidence type="ECO:0000256" key="5">
    <source>
        <dbReference type="ARBA" id="ARBA00022989"/>
    </source>
</evidence>
<proteinExistence type="inferred from homology"/>